<dbReference type="AlphaFoldDB" id="A0A166LN63"/>
<evidence type="ECO:0000313" key="2">
    <source>
        <dbReference type="Proteomes" id="UP000076532"/>
    </source>
</evidence>
<keyword evidence="2" id="KW-1185">Reference proteome</keyword>
<gene>
    <name evidence="1" type="ORF">FIBSPDRAFT_889791</name>
</gene>
<organism evidence="1 2">
    <name type="scientific">Athelia psychrophila</name>
    <dbReference type="NCBI Taxonomy" id="1759441"/>
    <lineage>
        <taxon>Eukaryota</taxon>
        <taxon>Fungi</taxon>
        <taxon>Dikarya</taxon>
        <taxon>Basidiomycota</taxon>
        <taxon>Agaricomycotina</taxon>
        <taxon>Agaricomycetes</taxon>
        <taxon>Agaricomycetidae</taxon>
        <taxon>Atheliales</taxon>
        <taxon>Atheliaceae</taxon>
        <taxon>Athelia</taxon>
    </lineage>
</organism>
<accession>A0A166LN63</accession>
<protein>
    <submittedName>
        <fullName evidence="1">Uncharacterized protein</fullName>
    </submittedName>
</protein>
<sequence>MDPIFEDSSLVELAVGDPAVQVTSELVILMATAITLGAYRSDINQTVHCNGPGKSITTYTSITIGFSNTRQLEMLVYVPGPGMPLDEAIHLLSTGVVPQSQGAPGSPPSSSGLCSSRAVDDSLCDICLTKALISSTLDCDCLLEESS</sequence>
<evidence type="ECO:0000313" key="1">
    <source>
        <dbReference type="EMBL" id="KZP23141.1"/>
    </source>
</evidence>
<dbReference type="EMBL" id="KV417534">
    <property type="protein sequence ID" value="KZP23141.1"/>
    <property type="molecule type" value="Genomic_DNA"/>
</dbReference>
<dbReference type="Proteomes" id="UP000076532">
    <property type="component" value="Unassembled WGS sequence"/>
</dbReference>
<name>A0A166LN63_9AGAM</name>
<proteinExistence type="predicted"/>
<reference evidence="1 2" key="1">
    <citation type="journal article" date="2016" name="Mol. Biol. Evol.">
        <title>Comparative Genomics of Early-Diverging Mushroom-Forming Fungi Provides Insights into the Origins of Lignocellulose Decay Capabilities.</title>
        <authorList>
            <person name="Nagy L.G."/>
            <person name="Riley R."/>
            <person name="Tritt A."/>
            <person name="Adam C."/>
            <person name="Daum C."/>
            <person name="Floudas D."/>
            <person name="Sun H."/>
            <person name="Yadav J.S."/>
            <person name="Pangilinan J."/>
            <person name="Larsson K.H."/>
            <person name="Matsuura K."/>
            <person name="Barry K."/>
            <person name="Labutti K."/>
            <person name="Kuo R."/>
            <person name="Ohm R.A."/>
            <person name="Bhattacharya S.S."/>
            <person name="Shirouzu T."/>
            <person name="Yoshinaga Y."/>
            <person name="Martin F.M."/>
            <person name="Grigoriev I.V."/>
            <person name="Hibbett D.S."/>
        </authorList>
    </citation>
    <scope>NUCLEOTIDE SEQUENCE [LARGE SCALE GENOMIC DNA]</scope>
    <source>
        <strain evidence="1 2">CBS 109695</strain>
    </source>
</reference>